<feature type="domain" description="Cleavage stimulation factor subunit 1 dimerisation" evidence="17">
    <location>
        <begin position="58"/>
        <end position="113"/>
    </location>
</feature>
<dbReference type="FunFam" id="2.130.10.10:FF:000064">
    <property type="entry name" value="Cleavage stimulation factor subunit 1"/>
    <property type="match status" value="1"/>
</dbReference>
<keyword evidence="6" id="KW-0812">Transmembrane</keyword>
<feature type="compositionally biased region" description="Basic and acidic residues" evidence="16">
    <location>
        <begin position="1087"/>
        <end position="1097"/>
    </location>
</feature>
<keyword evidence="9" id="KW-0472">Membrane</keyword>
<feature type="repeat" description="WD" evidence="15">
    <location>
        <begin position="300"/>
        <end position="341"/>
    </location>
</feature>
<dbReference type="GO" id="GO:0005634">
    <property type="term" value="C:nucleus"/>
    <property type="evidence" value="ECO:0007669"/>
    <property type="project" value="UniProtKB-SubCell"/>
</dbReference>
<evidence type="ECO:0000256" key="9">
    <source>
        <dbReference type="ARBA" id="ARBA00023136"/>
    </source>
</evidence>
<dbReference type="SUPFAM" id="SSF50978">
    <property type="entry name" value="WD40 repeat-like"/>
    <property type="match status" value="1"/>
</dbReference>
<dbReference type="PANTHER" id="PTHR13317">
    <property type="entry name" value="TRANSMEMBRANE ANTERIOR POSTERIOR TRANSFORMATION PROTEIN 1 HOMOLOG"/>
    <property type="match status" value="1"/>
</dbReference>
<dbReference type="InterPro" id="IPR015943">
    <property type="entry name" value="WD40/YVTN_repeat-like_dom_sf"/>
</dbReference>
<feature type="repeat" description="WD" evidence="15">
    <location>
        <begin position="151"/>
        <end position="185"/>
    </location>
</feature>
<name>A0A8W7PPG9_ANOCL</name>
<dbReference type="InterPro" id="IPR036322">
    <property type="entry name" value="WD40_repeat_dom_sf"/>
</dbReference>
<feature type="compositionally biased region" description="Low complexity" evidence="16">
    <location>
        <begin position="969"/>
        <end position="993"/>
    </location>
</feature>
<feature type="compositionally biased region" description="Basic residues" evidence="16">
    <location>
        <begin position="1110"/>
        <end position="1125"/>
    </location>
</feature>
<dbReference type="CDD" id="cd00200">
    <property type="entry name" value="WD40"/>
    <property type="match status" value="1"/>
</dbReference>
<evidence type="ECO:0000256" key="5">
    <source>
        <dbReference type="ARBA" id="ARBA00022664"/>
    </source>
</evidence>
<dbReference type="EnsemblMetazoa" id="ACOM035431-RA">
    <property type="protein sequence ID" value="ACOM035431-PA.1"/>
    <property type="gene ID" value="ACOM035431"/>
</dbReference>
<keyword evidence="10" id="KW-0539">Nucleus</keyword>
<evidence type="ECO:0000256" key="4">
    <source>
        <dbReference type="ARBA" id="ARBA00022574"/>
    </source>
</evidence>
<sequence length="1139" mass="127030">MLVRERSLDQWFPFRQLEKKPPTKLFTSACADCWESSFVRKIHIFSTMKDQETPQDKNLLKCREQLYRMMISQLFYDGYHSVAVELTNLVRADPPCPPSDRLMNIFKQANQIEQSKESNLFDDLPCGLDLEFETEGSTLAPEPAAYETAYVTSHKQACRAGCFSGDGQLVATGSMDASIKILDVDRMLAKSAPEDMEPGREQHAHPVIRTLYDHTDEVSYLEFHPKDQILASGSRDHTVKLFDISKASVKKAHKVLSDCVPVRCIAFHPTGDYMAVGTEHNVLRMYDVHTAQCFVSAIPAQQHNSAITCVRYAVNAKVYATGSMDGSIKLWDGVSGRCINTFAQAHDGAEICSVVFTKNGKYLLSSGMDSLVKLWELSTSRCLIAYTGAGTTGKQEHQTQAIFNHTEDYVLFPDEATTSLCAWNSRNASRCHLMSLGHNGAVTRAGNAIGGIDPVKMSRKDDMFVTTPQERQRKKLRFRGDLAAQYGFNRDSVGSGLNGTSGINRVEEVSSDDDTKRLLNGEPAEERPERGSLYDFVRIELTRGYVLEHDEERYSARREKIYSFFKIPRELESFMLYGVLQCADSFLYIYTFLPIRYLLALWALITRPLARCLGLRRPSQRLLAPAEICDLLKGTIWIICSYTLLYVDTNMLYHMIKSQSIIKLYIFYNMLEVGDRLLSAFGQDTIDALFWTATEPKHSKRQHLGTIPHFLFAIVYVTMHSVLVMFQATSLNVAINSNNKGLLTIMMSNNFVELKGSVFKKFDKNNLFQLSCSDVRERFHLSVLMLIVLIQTMKEFSWKSEQFFVMFPDCMYVMFTECLVDWIKHAFITRFNEIPCEVYREYTTSLAYDMTQTRQKHAFSDHSDLVARRMGFIPYPLGVILVKALYHALSFDNAGSIVILLVAFLALLSARVLNTICALGKACDLTQKHQDEKNQSGCNPLTSTPLPSNVRGGGTRATSDTATSPIHRAQAQVSSQAASLVAGSPPGGSSLSPCTPQSTPLSVGKASSSLASSISSGGSTDVLRKTSGLGATALFSNSDVDLDDVKLNDQVLNGSSTGTGDASGNRTQKEEEENVARSVPDLQQEPGLEKTPGRHQNESVSSEGGEGSLHHHHHHHHHHYVRTHKRSESEPSIQLEGGG</sequence>
<dbReference type="PROSITE" id="PS50294">
    <property type="entry name" value="WD_REPEATS_REGION"/>
    <property type="match status" value="3"/>
</dbReference>
<dbReference type="Gene3D" id="2.130.10.10">
    <property type="entry name" value="YVTN repeat-like/Quinoprotein amine dehydrogenase"/>
    <property type="match status" value="1"/>
</dbReference>
<dbReference type="FunFam" id="2.130.10.10:FF:000089">
    <property type="entry name" value="Cleavage stimulation factor subunit 1"/>
    <property type="match status" value="1"/>
</dbReference>
<evidence type="ECO:0000256" key="16">
    <source>
        <dbReference type="SAM" id="MobiDB-lite"/>
    </source>
</evidence>
<evidence type="ECO:0000256" key="8">
    <source>
        <dbReference type="ARBA" id="ARBA00022989"/>
    </source>
</evidence>
<dbReference type="InterPro" id="IPR008010">
    <property type="entry name" value="Tatp1"/>
</dbReference>
<protein>
    <recommendedName>
        <fullName evidence="14">Cleavage stimulation factor subunit 1</fullName>
    </recommendedName>
    <alternativeName>
        <fullName evidence="11">Cleavage stimulation factor 50 kDa subunit</fullName>
    </alternativeName>
</protein>
<dbReference type="InterPro" id="IPR032028">
    <property type="entry name" value="CSTF1_dimer"/>
</dbReference>
<feature type="region of interest" description="Disordered" evidence="16">
    <location>
        <begin position="931"/>
        <end position="1019"/>
    </location>
</feature>
<dbReference type="InterPro" id="IPR038184">
    <property type="entry name" value="CSTF1_dimer_sf"/>
</dbReference>
<evidence type="ECO:0000313" key="18">
    <source>
        <dbReference type="EnsemblMetazoa" id="ACOM035431-PA.1"/>
    </source>
</evidence>
<evidence type="ECO:0000256" key="14">
    <source>
        <dbReference type="ARBA" id="ARBA00074323"/>
    </source>
</evidence>
<dbReference type="PRINTS" id="PR00320">
    <property type="entry name" value="GPROTEINBRPT"/>
</dbReference>
<keyword evidence="5" id="KW-0507">mRNA processing</keyword>
<dbReference type="GO" id="GO:0006397">
    <property type="term" value="P:mRNA processing"/>
    <property type="evidence" value="ECO:0007669"/>
    <property type="project" value="UniProtKB-KW"/>
</dbReference>
<feature type="compositionally biased region" description="Polar residues" evidence="16">
    <location>
        <begin position="935"/>
        <end position="947"/>
    </location>
</feature>
<feature type="compositionally biased region" description="Polar residues" evidence="16">
    <location>
        <begin position="1051"/>
        <end position="1066"/>
    </location>
</feature>
<evidence type="ECO:0000256" key="12">
    <source>
        <dbReference type="ARBA" id="ARBA00058408"/>
    </source>
</evidence>
<evidence type="ECO:0000259" key="17">
    <source>
        <dbReference type="Pfam" id="PF16699"/>
    </source>
</evidence>
<keyword evidence="4 15" id="KW-0853">WD repeat</keyword>
<dbReference type="GO" id="GO:0045724">
    <property type="term" value="P:positive regulation of cilium assembly"/>
    <property type="evidence" value="ECO:0007669"/>
    <property type="project" value="TreeGrafter"/>
</dbReference>
<evidence type="ECO:0000256" key="7">
    <source>
        <dbReference type="ARBA" id="ARBA00022737"/>
    </source>
</evidence>
<organism evidence="18">
    <name type="scientific">Anopheles coluzzii</name>
    <name type="common">African malaria mosquito</name>
    <dbReference type="NCBI Taxonomy" id="1518534"/>
    <lineage>
        <taxon>Eukaryota</taxon>
        <taxon>Metazoa</taxon>
        <taxon>Ecdysozoa</taxon>
        <taxon>Arthropoda</taxon>
        <taxon>Hexapoda</taxon>
        <taxon>Insecta</taxon>
        <taxon>Pterygota</taxon>
        <taxon>Neoptera</taxon>
        <taxon>Endopterygota</taxon>
        <taxon>Diptera</taxon>
        <taxon>Nematocera</taxon>
        <taxon>Culicoidea</taxon>
        <taxon>Culicidae</taxon>
        <taxon>Anophelinae</taxon>
        <taxon>Anopheles</taxon>
    </lineage>
</organism>
<keyword evidence="8" id="KW-1133">Transmembrane helix</keyword>
<feature type="region of interest" description="Disordered" evidence="16">
    <location>
        <begin position="1051"/>
        <end position="1139"/>
    </location>
</feature>
<dbReference type="PROSITE" id="PS50082">
    <property type="entry name" value="WD_REPEATS_2"/>
    <property type="match status" value="4"/>
</dbReference>
<comment type="subunit">
    <text evidence="13">Homodimer. The CSTF complex is composed of CSTF1 (50 kDa subunit), CSTF2 (64 kDa subunit) and CSTF3 (77 kDa subunit). Interacts (via repeats WD) directly with CSTF3. Interacts (via repeat WD6) with BARD1. Interacts with ERCC6.</text>
</comment>
<dbReference type="FunFam" id="1.20.960.50:FF:000001">
    <property type="entry name" value="Cleavage stimulation factor subunit 1"/>
    <property type="match status" value="1"/>
</dbReference>
<accession>A0A8W7PPG9</accession>
<comment type="function">
    <text evidence="12">One of the multiple factors required for polyadenylation and 3'-end cleavage of mammalian pre-mRNAs. May be responsible for the interaction of CSTF with other factors to form a stable complex on the pre-mRNA.</text>
</comment>
<evidence type="ECO:0000256" key="2">
    <source>
        <dbReference type="ARBA" id="ARBA00004141"/>
    </source>
</evidence>
<dbReference type="InterPro" id="IPR001680">
    <property type="entry name" value="WD40_rpt"/>
</dbReference>
<dbReference type="SMART" id="SM00320">
    <property type="entry name" value="WD40"/>
    <property type="match status" value="5"/>
</dbReference>
<dbReference type="Pfam" id="PF16699">
    <property type="entry name" value="CSTF1_dimer"/>
    <property type="match status" value="1"/>
</dbReference>
<dbReference type="AlphaFoldDB" id="A0A8W7PPG9"/>
<reference evidence="18" key="1">
    <citation type="submission" date="2022-08" db="UniProtKB">
        <authorList>
            <consortium name="EnsemblMetazoa"/>
        </authorList>
    </citation>
    <scope>IDENTIFICATION</scope>
</reference>
<evidence type="ECO:0000256" key="1">
    <source>
        <dbReference type="ARBA" id="ARBA00004123"/>
    </source>
</evidence>
<dbReference type="Pfam" id="PF00400">
    <property type="entry name" value="WD40"/>
    <property type="match status" value="5"/>
</dbReference>
<evidence type="ECO:0000256" key="10">
    <source>
        <dbReference type="ARBA" id="ARBA00023242"/>
    </source>
</evidence>
<evidence type="ECO:0000256" key="11">
    <source>
        <dbReference type="ARBA" id="ARBA00029851"/>
    </source>
</evidence>
<evidence type="ECO:0000256" key="6">
    <source>
        <dbReference type="ARBA" id="ARBA00022692"/>
    </source>
</evidence>
<dbReference type="InterPro" id="IPR019775">
    <property type="entry name" value="WD40_repeat_CS"/>
</dbReference>
<dbReference type="GO" id="GO:0005789">
    <property type="term" value="C:endoplasmic reticulum membrane"/>
    <property type="evidence" value="ECO:0007669"/>
    <property type="project" value="TreeGrafter"/>
</dbReference>
<feature type="repeat" description="WD" evidence="15">
    <location>
        <begin position="344"/>
        <end position="385"/>
    </location>
</feature>
<dbReference type="Pfam" id="PF05346">
    <property type="entry name" value="DUF747"/>
    <property type="match status" value="1"/>
</dbReference>
<dbReference type="VEuPathDB" id="VectorBase:ACON2_031707"/>
<dbReference type="VEuPathDB" id="VectorBase:ACON2_041296"/>
<dbReference type="GO" id="GO:0036064">
    <property type="term" value="C:ciliary basal body"/>
    <property type="evidence" value="ECO:0007669"/>
    <property type="project" value="TreeGrafter"/>
</dbReference>
<dbReference type="PANTHER" id="PTHR13317:SF4">
    <property type="entry name" value="TRANSMEMBRANE ANTERIOR POSTERIOR TRANSFORMATION PROTEIN 1 HOMOLOG"/>
    <property type="match status" value="1"/>
</dbReference>
<dbReference type="Proteomes" id="UP000075882">
    <property type="component" value="Unassembled WGS sequence"/>
</dbReference>
<dbReference type="InterPro" id="IPR020472">
    <property type="entry name" value="WD40_PAC1"/>
</dbReference>
<evidence type="ECO:0000256" key="13">
    <source>
        <dbReference type="ARBA" id="ARBA00066148"/>
    </source>
</evidence>
<dbReference type="Gene3D" id="1.20.960.50">
    <property type="entry name" value="Cleavage stimulation factor subunit 1, dimerisation domain"/>
    <property type="match status" value="1"/>
</dbReference>
<evidence type="ECO:0000256" key="3">
    <source>
        <dbReference type="ARBA" id="ARBA00008803"/>
    </source>
</evidence>
<feature type="compositionally biased region" description="Low complexity" evidence="16">
    <location>
        <begin position="1001"/>
        <end position="1019"/>
    </location>
</feature>
<comment type="similarity">
    <text evidence="3">Belongs to the TAPT1 family.</text>
</comment>
<dbReference type="PROSITE" id="PS00678">
    <property type="entry name" value="WD_REPEATS_1"/>
    <property type="match status" value="1"/>
</dbReference>
<proteinExistence type="inferred from homology"/>
<comment type="subcellular location">
    <subcellularLocation>
        <location evidence="2">Membrane</location>
        <topology evidence="2">Multi-pass membrane protein</topology>
    </subcellularLocation>
    <subcellularLocation>
        <location evidence="1">Nucleus</location>
    </subcellularLocation>
</comment>
<feature type="repeat" description="WD" evidence="15">
    <location>
        <begin position="211"/>
        <end position="252"/>
    </location>
</feature>
<keyword evidence="7" id="KW-0677">Repeat</keyword>
<evidence type="ECO:0000256" key="15">
    <source>
        <dbReference type="PROSITE-ProRule" id="PRU00221"/>
    </source>
</evidence>